<keyword evidence="2" id="KW-1185">Reference proteome</keyword>
<dbReference type="EMBL" id="JABEPQ010000001">
    <property type="protein sequence ID" value="NNM45697.1"/>
    <property type="molecule type" value="Genomic_DNA"/>
</dbReference>
<dbReference type="InterPro" id="IPR009282">
    <property type="entry name" value="DUF937"/>
</dbReference>
<proteinExistence type="predicted"/>
<gene>
    <name evidence="1" type="ORF">HJG52_06720</name>
</gene>
<dbReference type="AlphaFoldDB" id="A0A849HM65"/>
<protein>
    <submittedName>
        <fullName evidence="1">DUF937 domain-containing protein</fullName>
    </submittedName>
</protein>
<evidence type="ECO:0000313" key="2">
    <source>
        <dbReference type="Proteomes" id="UP000588586"/>
    </source>
</evidence>
<name>A0A849HM65_9MICO</name>
<dbReference type="Proteomes" id="UP000588586">
    <property type="component" value="Unassembled WGS sequence"/>
</dbReference>
<evidence type="ECO:0000313" key="1">
    <source>
        <dbReference type="EMBL" id="NNM45697.1"/>
    </source>
</evidence>
<accession>A0A849HM65</accession>
<reference evidence="1 2" key="1">
    <citation type="submission" date="2020-04" db="EMBL/GenBank/DDBJ databases">
        <title>Knoellia sp. isolate from air conditioner.</title>
        <authorList>
            <person name="Chea S."/>
            <person name="Kim D.-U."/>
        </authorList>
    </citation>
    <scope>NUCLEOTIDE SEQUENCE [LARGE SCALE GENOMIC DNA]</scope>
    <source>
        <strain evidence="1 2">DB2414S</strain>
    </source>
</reference>
<sequence>MSAVDEILSQVDINQLAQQVDAQPQEVEQAARTALPALLGGLEANAADPAGNASLQQALGQHSSSLIDGGVDLSQVDTADGAKIASNIFGSNEEQVVNQLGGVGGGASKGLISKLIPILAPIVLSWLVKQVTGKTGGATPSAQGGQAGSGGLGDILGQVLGGATQGAQQGSGGGAGNIISDVLGGLLGGGRR</sequence>
<comment type="caution">
    <text evidence="1">The sequence shown here is derived from an EMBL/GenBank/DDBJ whole genome shotgun (WGS) entry which is preliminary data.</text>
</comment>
<dbReference type="Pfam" id="PF06078">
    <property type="entry name" value="DUF937"/>
    <property type="match status" value="1"/>
</dbReference>
<organism evidence="1 2">
    <name type="scientific">Knoellia koreensis</name>
    <dbReference type="NCBI Taxonomy" id="2730921"/>
    <lineage>
        <taxon>Bacteria</taxon>
        <taxon>Bacillati</taxon>
        <taxon>Actinomycetota</taxon>
        <taxon>Actinomycetes</taxon>
        <taxon>Micrococcales</taxon>
        <taxon>Intrasporangiaceae</taxon>
        <taxon>Knoellia</taxon>
    </lineage>
</organism>
<dbReference type="RefSeq" id="WP_171242688.1">
    <property type="nucleotide sequence ID" value="NZ_JABEPQ010000001.1"/>
</dbReference>